<dbReference type="Proteomes" id="UP000654075">
    <property type="component" value="Unassembled WGS sequence"/>
</dbReference>
<name>A0A813H0F0_POLGL</name>
<keyword evidence="3" id="KW-1185">Reference proteome</keyword>
<reference evidence="1" key="1">
    <citation type="submission" date="2021-02" db="EMBL/GenBank/DDBJ databases">
        <authorList>
            <person name="Dougan E. K."/>
            <person name="Rhodes N."/>
            <person name="Thang M."/>
            <person name="Chan C."/>
        </authorList>
    </citation>
    <scope>NUCLEOTIDE SEQUENCE</scope>
</reference>
<comment type="caution">
    <text evidence="1">The sequence shown here is derived from an EMBL/GenBank/DDBJ whole genome shotgun (WGS) entry which is preliminary data.</text>
</comment>
<organism evidence="1 3">
    <name type="scientific">Polarella glacialis</name>
    <name type="common">Dinoflagellate</name>
    <dbReference type="NCBI Taxonomy" id="89957"/>
    <lineage>
        <taxon>Eukaryota</taxon>
        <taxon>Sar</taxon>
        <taxon>Alveolata</taxon>
        <taxon>Dinophyceae</taxon>
        <taxon>Suessiales</taxon>
        <taxon>Suessiaceae</taxon>
        <taxon>Polarella</taxon>
    </lineage>
</organism>
<evidence type="ECO:0000313" key="1">
    <source>
        <dbReference type="EMBL" id="CAE8631149.1"/>
    </source>
</evidence>
<dbReference type="EMBL" id="CAJNNV010030050">
    <property type="protein sequence ID" value="CAE8631149.1"/>
    <property type="molecule type" value="Genomic_DNA"/>
</dbReference>
<dbReference type="EMBL" id="CAJNNW010036186">
    <property type="protein sequence ID" value="CAE8732587.1"/>
    <property type="molecule type" value="Genomic_DNA"/>
</dbReference>
<evidence type="ECO:0000313" key="2">
    <source>
        <dbReference type="EMBL" id="CAE8732587.1"/>
    </source>
</evidence>
<dbReference type="Proteomes" id="UP000626109">
    <property type="component" value="Unassembled WGS sequence"/>
</dbReference>
<gene>
    <name evidence="1" type="ORF">PGLA1383_LOCUS47285</name>
    <name evidence="2" type="ORF">PGLA2088_LOCUS46458</name>
</gene>
<sequence length="103" mass="11106">MGLAQTSASQVEVCVEVYRPQDSALGAAVTARAATCRGQLRTVVRHGRGSACISLNKNISLLDRIEHLELLWSEQEETTKGCASITIRAATNTDPESSQSIYL</sequence>
<accession>A0A813H0F0</accession>
<evidence type="ECO:0000313" key="3">
    <source>
        <dbReference type="Proteomes" id="UP000654075"/>
    </source>
</evidence>
<protein>
    <submittedName>
        <fullName evidence="1">Uncharacterized protein</fullName>
    </submittedName>
</protein>
<proteinExistence type="predicted"/>
<dbReference type="AlphaFoldDB" id="A0A813H0F0"/>